<sequence>MKIPASPVYKTILCTRFSRPLQSMPKSRRCLFISFTKAIIFAYGQNIKCAALSELILY</sequence>
<proteinExistence type="predicted"/>
<dbReference type="Proteomes" id="UP000016491">
    <property type="component" value="Unassembled WGS sequence"/>
</dbReference>
<organism evidence="1 2">
    <name type="scientific">[Clostridium] symbiosum ATCC 14940</name>
    <dbReference type="NCBI Taxonomy" id="411472"/>
    <lineage>
        <taxon>Bacteria</taxon>
        <taxon>Bacillati</taxon>
        <taxon>Bacillota</taxon>
        <taxon>Clostridia</taxon>
        <taxon>Lachnospirales</taxon>
        <taxon>Lachnospiraceae</taxon>
        <taxon>Otoolea</taxon>
    </lineage>
</organism>
<gene>
    <name evidence="1" type="ORF">CLOSYM_04926</name>
</gene>
<evidence type="ECO:0000313" key="1">
    <source>
        <dbReference type="EMBL" id="ERI73407.1"/>
    </source>
</evidence>
<protein>
    <submittedName>
        <fullName evidence="1">Uncharacterized protein</fullName>
    </submittedName>
</protein>
<dbReference type="EMBL" id="AWSU01000395">
    <property type="protein sequence ID" value="ERI73407.1"/>
    <property type="molecule type" value="Genomic_DNA"/>
</dbReference>
<name>A0ABC9TQ23_CLOSY</name>
<evidence type="ECO:0000313" key="2">
    <source>
        <dbReference type="Proteomes" id="UP000016491"/>
    </source>
</evidence>
<dbReference type="AlphaFoldDB" id="A0ABC9TQ23"/>
<accession>A0ABC9TQ23</accession>
<comment type="caution">
    <text evidence="1">The sequence shown here is derived from an EMBL/GenBank/DDBJ whole genome shotgun (WGS) entry which is preliminary data.</text>
</comment>
<reference evidence="1 2" key="1">
    <citation type="submission" date="2013-07" db="EMBL/GenBank/DDBJ databases">
        <authorList>
            <person name="Weinstock G."/>
            <person name="Sodergren E."/>
            <person name="Wylie T."/>
            <person name="Fulton L."/>
            <person name="Fulton R."/>
            <person name="Fronick C."/>
            <person name="O'Laughlin M."/>
            <person name="Godfrey J."/>
            <person name="Miner T."/>
            <person name="Herter B."/>
            <person name="Appelbaum E."/>
            <person name="Cordes M."/>
            <person name="Lek S."/>
            <person name="Wollam A."/>
            <person name="Pepin K.H."/>
            <person name="Palsikar V.B."/>
            <person name="Mitreva M."/>
            <person name="Wilson R.K."/>
        </authorList>
    </citation>
    <scope>NUCLEOTIDE SEQUENCE [LARGE SCALE GENOMIC DNA]</scope>
    <source>
        <strain evidence="1 2">ATCC 14940</strain>
    </source>
</reference>